<keyword evidence="7" id="KW-0003">3Fe-4S</keyword>
<feature type="domain" description="4Fe-4S ferredoxin-type" evidence="9">
    <location>
        <begin position="2"/>
        <end position="30"/>
    </location>
</feature>
<sequence length="62" mass="6100">MVEIVVDSAACVGAGQCALTAPQVFDQDDDGIVVVLAGAVTDVSAARQAAQLCPARAIAVTG</sequence>
<evidence type="ECO:0000259" key="9">
    <source>
        <dbReference type="PROSITE" id="PS51379"/>
    </source>
</evidence>
<dbReference type="EMBL" id="CACRYJ010000017">
    <property type="protein sequence ID" value="VZO36230.1"/>
    <property type="molecule type" value="Genomic_DNA"/>
</dbReference>
<evidence type="ECO:0000256" key="4">
    <source>
        <dbReference type="ARBA" id="ARBA00022982"/>
    </source>
</evidence>
<dbReference type="PANTHER" id="PTHR36923:SF3">
    <property type="entry name" value="FERREDOXIN"/>
    <property type="match status" value="1"/>
</dbReference>
<dbReference type="Gene3D" id="3.30.70.20">
    <property type="match status" value="1"/>
</dbReference>
<evidence type="ECO:0000313" key="10">
    <source>
        <dbReference type="EMBL" id="VZO36230.1"/>
    </source>
</evidence>
<evidence type="ECO:0000256" key="1">
    <source>
        <dbReference type="ARBA" id="ARBA00001927"/>
    </source>
</evidence>
<reference evidence="10 11" key="1">
    <citation type="submission" date="2019-11" db="EMBL/GenBank/DDBJ databases">
        <authorList>
            <person name="Criscuolo A."/>
        </authorList>
    </citation>
    <scope>NUCLEOTIDE SEQUENCE [LARGE SCALE GENOMIC DNA]</scope>
    <source>
        <strain evidence="10">CIP111667</strain>
    </source>
</reference>
<organism evidence="10 11">
    <name type="scientific">Occultella aeris</name>
    <dbReference type="NCBI Taxonomy" id="2761496"/>
    <lineage>
        <taxon>Bacteria</taxon>
        <taxon>Bacillati</taxon>
        <taxon>Actinomycetota</taxon>
        <taxon>Actinomycetes</taxon>
        <taxon>Micrococcales</taxon>
        <taxon>Ruaniaceae</taxon>
        <taxon>Occultella</taxon>
    </lineage>
</organism>
<keyword evidence="4 8" id="KW-0249">Electron transport</keyword>
<protein>
    <recommendedName>
        <fullName evidence="8">Ferredoxin</fullName>
    </recommendedName>
</protein>
<keyword evidence="3 8" id="KW-0479">Metal-binding</keyword>
<dbReference type="PROSITE" id="PS51379">
    <property type="entry name" value="4FE4S_FER_2"/>
    <property type="match status" value="1"/>
</dbReference>
<dbReference type="GO" id="GO:0009055">
    <property type="term" value="F:electron transfer activity"/>
    <property type="evidence" value="ECO:0007669"/>
    <property type="project" value="UniProtKB-UniRule"/>
</dbReference>
<dbReference type="Proteomes" id="UP000419743">
    <property type="component" value="Unassembled WGS sequence"/>
</dbReference>
<keyword evidence="11" id="KW-1185">Reference proteome</keyword>
<dbReference type="AlphaFoldDB" id="A0A7M4DH37"/>
<comment type="function">
    <text evidence="8">Ferredoxins are iron-sulfur proteins that transfer electrons in a wide variety of metabolic reactions.</text>
</comment>
<proteinExistence type="predicted"/>
<keyword evidence="5 8" id="KW-0408">Iron</keyword>
<evidence type="ECO:0000313" key="11">
    <source>
        <dbReference type="Proteomes" id="UP000419743"/>
    </source>
</evidence>
<dbReference type="InterPro" id="IPR017896">
    <property type="entry name" value="4Fe4S_Fe-S-bd"/>
</dbReference>
<dbReference type="Pfam" id="PF13370">
    <property type="entry name" value="Fer4_13"/>
    <property type="match status" value="1"/>
</dbReference>
<comment type="caution">
    <text evidence="10">The sequence shown here is derived from an EMBL/GenBank/DDBJ whole genome shotgun (WGS) entry which is preliminary data.</text>
</comment>
<dbReference type="GO" id="GO:0005506">
    <property type="term" value="F:iron ion binding"/>
    <property type="evidence" value="ECO:0007669"/>
    <property type="project" value="UniProtKB-UniRule"/>
</dbReference>
<dbReference type="SUPFAM" id="SSF54862">
    <property type="entry name" value="4Fe-4S ferredoxins"/>
    <property type="match status" value="1"/>
</dbReference>
<dbReference type="InterPro" id="IPR001080">
    <property type="entry name" value="3Fe4S_ferredoxin"/>
</dbReference>
<keyword evidence="2 8" id="KW-0813">Transport</keyword>
<dbReference type="RefSeq" id="WP_156740234.1">
    <property type="nucleotide sequence ID" value="NZ_CACRYJ010000017.1"/>
</dbReference>
<dbReference type="PRINTS" id="PR00352">
    <property type="entry name" value="3FE4SFRDOXIN"/>
</dbReference>
<evidence type="ECO:0000256" key="3">
    <source>
        <dbReference type="ARBA" id="ARBA00022723"/>
    </source>
</evidence>
<dbReference type="InterPro" id="IPR051269">
    <property type="entry name" value="Fe-S_cluster_ET"/>
</dbReference>
<accession>A0A7M4DH37</accession>
<evidence type="ECO:0000256" key="6">
    <source>
        <dbReference type="ARBA" id="ARBA00023014"/>
    </source>
</evidence>
<gene>
    <name evidence="10" type="primary">suaB</name>
    <name evidence="10" type="ORF">HALOF300_01434</name>
</gene>
<evidence type="ECO:0000256" key="5">
    <source>
        <dbReference type="ARBA" id="ARBA00023004"/>
    </source>
</evidence>
<evidence type="ECO:0000256" key="2">
    <source>
        <dbReference type="ARBA" id="ARBA00022448"/>
    </source>
</evidence>
<name>A0A7M4DH37_9MICO</name>
<keyword evidence="6 8" id="KW-0411">Iron-sulfur</keyword>
<dbReference type="PANTHER" id="PTHR36923">
    <property type="entry name" value="FERREDOXIN"/>
    <property type="match status" value="1"/>
</dbReference>
<dbReference type="GO" id="GO:0051538">
    <property type="term" value="F:3 iron, 4 sulfur cluster binding"/>
    <property type="evidence" value="ECO:0007669"/>
    <property type="project" value="UniProtKB-KW"/>
</dbReference>
<evidence type="ECO:0000256" key="7">
    <source>
        <dbReference type="ARBA" id="ARBA00023291"/>
    </source>
</evidence>
<comment type="cofactor">
    <cofactor evidence="1">
        <name>[3Fe-4S] cluster</name>
        <dbReference type="ChEBI" id="CHEBI:21137"/>
    </cofactor>
</comment>
<evidence type="ECO:0000256" key="8">
    <source>
        <dbReference type="RuleBase" id="RU368020"/>
    </source>
</evidence>